<dbReference type="EMBL" id="JAGKSB010000015">
    <property type="protein sequence ID" value="MBP3944296.1"/>
    <property type="molecule type" value="Genomic_DNA"/>
</dbReference>
<reference evidence="1" key="1">
    <citation type="submission" date="2021-03" db="EMBL/GenBank/DDBJ databases">
        <authorList>
            <person name="Lu T."/>
            <person name="Wang Q."/>
            <person name="Han X."/>
        </authorList>
    </citation>
    <scope>NUCLEOTIDE SEQUENCE</scope>
    <source>
        <strain evidence="1">WQ 2009</strain>
    </source>
</reference>
<dbReference type="InterPro" id="IPR036890">
    <property type="entry name" value="HATPase_C_sf"/>
</dbReference>
<comment type="caution">
    <text evidence="1">The sequence shown here is derived from an EMBL/GenBank/DDBJ whole genome shotgun (WGS) entry which is preliminary data.</text>
</comment>
<gene>
    <name evidence="1" type="ORF">J5U18_12160</name>
</gene>
<dbReference type="GO" id="GO:0005524">
    <property type="term" value="F:ATP binding"/>
    <property type="evidence" value="ECO:0007669"/>
    <property type="project" value="UniProtKB-KW"/>
</dbReference>
<keyword evidence="1" id="KW-0547">Nucleotide-binding</keyword>
<keyword evidence="2" id="KW-1185">Reference proteome</keyword>
<dbReference type="SUPFAM" id="SSF55874">
    <property type="entry name" value="ATPase domain of HSP90 chaperone/DNA topoisomerase II/histidine kinase"/>
    <property type="match status" value="1"/>
</dbReference>
<keyword evidence="1" id="KW-0067">ATP-binding</keyword>
<proteinExistence type="predicted"/>
<organism evidence="1 2">
    <name type="scientific">Rhinopithecimicrobium faecis</name>
    <dbReference type="NCBI Taxonomy" id="2820698"/>
    <lineage>
        <taxon>Bacteria</taxon>
        <taxon>Pseudomonadati</taxon>
        <taxon>Bacteroidota</taxon>
        <taxon>Sphingobacteriia</taxon>
        <taxon>Sphingobacteriales</taxon>
        <taxon>Sphingobacteriaceae</taxon>
        <taxon>Rhinopithecimicrobium</taxon>
    </lineage>
</organism>
<sequence>MINQIKTYKENKIKKYIDDYPEMVAEYQRELETIKGYNGRQILELLQNCDDQLAKNVKILIDTKNGKFSIDNDGESFSLEGYRSLFIANLSSKVNRQKYIGNKGLGFRSIINWADELEIISNNISLTYSNKFIKDFYENTFNEEVRYKIKKEFNKGDNEIPVALLAMPKINEFGSHDYATKIQINYKKSEEEHILEQLDVIDTDSLLFLNSIQKISLEIDGNIKEFTKNAESSENVQNIVITNKTINEVNWKVYALEGEIDKYCIENEEDKETNFQIKIAIADNFTKPNPYLFSFFPTNIKFDQEYILHATFELDSTRNQIVNSHKNDFLLKKIVEFTIQVAKLHSQNEVNYNALRILNYKHKADVLDKYEYYKLIDEALENEPIYPCLDNTYKSKNEIFYVEDLLSKILIRYNLNDIIPYHLIPADIDEIKDILLKQDVNRFFSILNNLEDIVNDISLAKLSINDRVYFIEIVLNNLKKFNENKKEFKFNILIDKDQNVVNATEDIYTIPSKENKLIVPDFTKIKSVNSELYNIFNQRNNTSGNRSNTRFFYDTFKDYSNIHEYDIVPLMNRIISKANELINSTNLSSTEKIEILKEAISALYQNYNQLENKEIRRDLNKFLVLTKSNVFKPITQLFLSENYGDIGVSNQAIFRGIYQDSEYIGDQSILFGKEVKIEVENVEEFFIWLGINGLVDIKKDNFKDSSYYGNQFTDNPYVKYVRDKVGNYDSFTSYDIDFYKLDDNIVKKTNIYQLVVLCHLDSIVSNQINDRKNLDKFGYYYRGSKSISNNPSYIKFQINEVFNLENFIIEDKFSWVNEFEIDYNHELFKKFSIGPSIVKNILIELGAIEYFEDAPAELLNASFEKFNRKNPDGKSQSFYKHIVKILSKRGIKLNMPFKLFANNGEGLVLMHQNEVYFSDNNLLPKRFAKDYPLLNYPLRAGAKEAIKKFNINDLDDLVINIKSFKEFYNLNDDFNAFFQSLKPYILAYRLEEVDTDFSIQLNVQLLNAFKFIICQDVTCQLDSKVFDLEDDTYVFNKERKTYFIKVNSDSTLQKLKGNPAYIDIFSEVLTNVFSTKNEKHIFESLIKDSKSTINYNLNKALGNNALEEAKVHLGQMSSKKYFWSTIFKLIDNPEEATDEKIDEFKKENFSDYVFNLDYINYNNEKNFNQFKEIFYTLNIAISDFNDLVTERIDLTNYNKQKLIVEYHNFNSQFKQIVYKGLESQYIEYKRNLYNYFNQYNLALENIKALANDYSESYMNNPKEFVVKYFKKLFVGFNFDVITEDFNLYQLEVEFSKAFTEDQLYLIRFNTAWQSLLAFGEIDVIKEELEDNSEAEKEDDQIEEGANDKADVATRTKTTVLDSHAYTTQMLTKSSIAKGVYKGQSRDQNSLKRKGNKAEDVAYQELVEKYTEQFVHYKAKENEALHYDISYSKDEGKSWVYVDVKSSANGNFYISASEKLFGEEHKENYEIWVYINNEFKTLDKFFCTNPVLNATEYVVQLQLAK</sequence>
<evidence type="ECO:0000313" key="1">
    <source>
        <dbReference type="EMBL" id="MBP3944296.1"/>
    </source>
</evidence>
<evidence type="ECO:0000313" key="2">
    <source>
        <dbReference type="Proteomes" id="UP000679691"/>
    </source>
</evidence>
<protein>
    <submittedName>
        <fullName evidence="1">ATP-binding protein</fullName>
    </submittedName>
</protein>
<dbReference type="RefSeq" id="WP_353547803.1">
    <property type="nucleotide sequence ID" value="NZ_JAGKSB010000015.1"/>
</dbReference>
<accession>A0A8T4HDV8</accession>
<dbReference type="Proteomes" id="UP000679691">
    <property type="component" value="Unassembled WGS sequence"/>
</dbReference>
<dbReference type="NCBIfam" id="NF047352">
    <property type="entry name" value="P_loop_sacsin"/>
    <property type="match status" value="1"/>
</dbReference>
<name>A0A8T4HDV8_9SPHI</name>